<dbReference type="PROSITE" id="PS51683">
    <property type="entry name" value="SAM_OMT_II"/>
    <property type="match status" value="1"/>
</dbReference>
<evidence type="ECO:0000313" key="13">
    <source>
        <dbReference type="Proteomes" id="UP000242715"/>
    </source>
</evidence>
<evidence type="ECO:0000256" key="2">
    <source>
        <dbReference type="ARBA" id="ARBA00022603"/>
    </source>
</evidence>
<keyword evidence="3" id="KW-0808">Transferase</keyword>
<dbReference type="Proteomes" id="UP000242715">
    <property type="component" value="Unassembled WGS sequence"/>
</dbReference>
<keyword evidence="4" id="KW-0949">S-adenosyl-L-methionine</keyword>
<evidence type="ECO:0000256" key="5">
    <source>
        <dbReference type="ARBA" id="ARBA00050968"/>
    </source>
</evidence>
<dbReference type="Pfam" id="PF00891">
    <property type="entry name" value="Methyltransf_2"/>
    <property type="match status" value="1"/>
</dbReference>
<accession>A0A2Z6MUN3</accession>
<comment type="subunit">
    <text evidence="1">Homodimer.</text>
</comment>
<dbReference type="EMBL" id="DF973205">
    <property type="protein sequence ID" value="GAU19865.1"/>
    <property type="molecule type" value="Genomic_DNA"/>
</dbReference>
<dbReference type="PANTHER" id="PTHR11746">
    <property type="entry name" value="O-METHYLTRANSFERASE"/>
    <property type="match status" value="1"/>
</dbReference>
<evidence type="ECO:0000256" key="6">
    <source>
        <dbReference type="ARBA" id="ARBA00054859"/>
    </source>
</evidence>
<dbReference type="SUPFAM" id="SSF46785">
    <property type="entry name" value="Winged helix' DNA-binding domain"/>
    <property type="match status" value="1"/>
</dbReference>
<dbReference type="SUPFAM" id="SSF53335">
    <property type="entry name" value="S-adenosyl-L-methionine-dependent methyltransferases"/>
    <property type="match status" value="1"/>
</dbReference>
<feature type="domain" description="O-methyltransferase C-terminal" evidence="10">
    <location>
        <begin position="135"/>
        <end position="341"/>
    </location>
</feature>
<keyword evidence="13" id="KW-1185">Reference proteome</keyword>
<evidence type="ECO:0000259" key="11">
    <source>
        <dbReference type="Pfam" id="PF08100"/>
    </source>
</evidence>
<dbReference type="AlphaFoldDB" id="A0A2Z6MUN3"/>
<dbReference type="InterPro" id="IPR016461">
    <property type="entry name" value="COMT-like"/>
</dbReference>
<dbReference type="Pfam" id="PF08100">
    <property type="entry name" value="Dimerisation"/>
    <property type="match status" value="1"/>
</dbReference>
<gene>
    <name evidence="12" type="ORF">TSUD_170910</name>
</gene>
<dbReference type="InterPro" id="IPR036388">
    <property type="entry name" value="WH-like_DNA-bd_sf"/>
</dbReference>
<sequence length="359" mass="40896">MASSINNRKPSEIFKAQAQLYKHMYAHIDSMSLKWSIEMNIPNIIHNHGKPISLSNLVSILQIPSSKIDNVQRLMRYLAHNGIFEIIKNQKLENEEEEEAYALTVVSELLVKGTELCLAPMVECALDPTFSSSFHKFKKWIYEEDLTLFGVNLGSDFWEFLNENPKYNTMFNDAMASDSKMINLALKDCDFVFEGLESIVDVGGGNGTTAKIICDKFPKLKCVVFDRPKVVENLSENDNLTYVGGDMFTSIPKADAVLLKWILHDWTDKDCIRILKKCKEAVTSDGKRGKVIVIDMVINEKKEDNQLTEIKLLMNVSISCLNGKERTEKEWKKLFIEAGFQDYKISPCTELLSLIEIFP</sequence>
<evidence type="ECO:0000259" key="10">
    <source>
        <dbReference type="Pfam" id="PF00891"/>
    </source>
</evidence>
<dbReference type="FunFam" id="1.10.10.10:FF:000213">
    <property type="entry name" value="Coniferyl alcohol 9-O-methyltransferase"/>
    <property type="match status" value="1"/>
</dbReference>
<dbReference type="InterPro" id="IPR012967">
    <property type="entry name" value="COMT_dimerisation"/>
</dbReference>
<feature type="active site" description="Proton acceptor" evidence="9">
    <location>
        <position position="264"/>
    </location>
</feature>
<protein>
    <recommendedName>
        <fullName evidence="8">isoflavone 7-O-methyltransferase</fullName>
        <ecNumber evidence="8">2.1.1.150</ecNumber>
    </recommendedName>
</protein>
<dbReference type="EC" id="2.1.1.150" evidence="8"/>
<comment type="pathway">
    <text evidence="7">Phytoalexin biosynthesis; medicarpin biosynthesis.</text>
</comment>
<evidence type="ECO:0000256" key="4">
    <source>
        <dbReference type="ARBA" id="ARBA00022691"/>
    </source>
</evidence>
<dbReference type="OrthoDB" id="2410195at2759"/>
<dbReference type="Gene3D" id="3.40.50.150">
    <property type="entry name" value="Vaccinia Virus protein VP39"/>
    <property type="match status" value="1"/>
</dbReference>
<comment type="function">
    <text evidence="6">Transfers a methyl group to 7-hydroxyls of the isoflavones daidzein, genistein and 6,7,4'-trihydroxyisoflavone. Can also methylate (+)6a-hydroxymaackiain with lower efficiency.</text>
</comment>
<dbReference type="InterPro" id="IPR036390">
    <property type="entry name" value="WH_DNA-bd_sf"/>
</dbReference>
<dbReference type="GO" id="GO:0009717">
    <property type="term" value="P:isoflavonoid biosynthetic process"/>
    <property type="evidence" value="ECO:0007669"/>
    <property type="project" value="UniProtKB-ARBA"/>
</dbReference>
<dbReference type="Gene3D" id="1.10.10.10">
    <property type="entry name" value="Winged helix-like DNA-binding domain superfamily/Winged helix DNA-binding domain"/>
    <property type="match status" value="1"/>
</dbReference>
<feature type="domain" description="O-methyltransferase dimerisation" evidence="11">
    <location>
        <begin position="22"/>
        <end position="112"/>
    </location>
</feature>
<dbReference type="PIRSF" id="PIRSF005739">
    <property type="entry name" value="O-mtase"/>
    <property type="match status" value="1"/>
</dbReference>
<keyword evidence="2" id="KW-0489">Methyltransferase</keyword>
<dbReference type="InterPro" id="IPR001077">
    <property type="entry name" value="COMT_C"/>
</dbReference>
<dbReference type="FunFam" id="3.40.50.150:FF:000057">
    <property type="entry name" value="O-methyltransferase ZRP4"/>
    <property type="match status" value="1"/>
</dbReference>
<dbReference type="GO" id="GO:0032259">
    <property type="term" value="P:methylation"/>
    <property type="evidence" value="ECO:0007669"/>
    <property type="project" value="UniProtKB-KW"/>
</dbReference>
<dbReference type="InterPro" id="IPR029063">
    <property type="entry name" value="SAM-dependent_MTases_sf"/>
</dbReference>
<dbReference type="GO" id="GO:0033800">
    <property type="term" value="F:isoflavone 7-O-methyltransferase activity"/>
    <property type="evidence" value="ECO:0007669"/>
    <property type="project" value="UniProtKB-EC"/>
</dbReference>
<name>A0A2Z6MUN3_TRISU</name>
<comment type="catalytic activity">
    <reaction evidence="5">
        <text>a 7-hydroxyisoflavone + S-adenosyl-L-methionine = a 7-methoxyisoflavone + S-adenosyl-L-homocysteine + H(+)</text>
        <dbReference type="Rhea" id="RHEA:17933"/>
        <dbReference type="ChEBI" id="CHEBI:15378"/>
        <dbReference type="ChEBI" id="CHEBI:55465"/>
        <dbReference type="ChEBI" id="CHEBI:57856"/>
        <dbReference type="ChEBI" id="CHEBI:59789"/>
        <dbReference type="ChEBI" id="CHEBI:140356"/>
        <dbReference type="EC" id="2.1.1.150"/>
    </reaction>
</comment>
<evidence type="ECO:0000256" key="7">
    <source>
        <dbReference type="ARBA" id="ARBA00060628"/>
    </source>
</evidence>
<evidence type="ECO:0000313" key="12">
    <source>
        <dbReference type="EMBL" id="GAU19865.1"/>
    </source>
</evidence>
<evidence type="ECO:0000256" key="8">
    <source>
        <dbReference type="ARBA" id="ARBA00066355"/>
    </source>
</evidence>
<evidence type="ECO:0000256" key="9">
    <source>
        <dbReference type="PIRSR" id="PIRSR005739-1"/>
    </source>
</evidence>
<evidence type="ECO:0000256" key="1">
    <source>
        <dbReference type="ARBA" id="ARBA00011738"/>
    </source>
</evidence>
<reference evidence="13" key="1">
    <citation type="journal article" date="2017" name="Front. Plant Sci.">
        <title>Climate Clever Clovers: New Paradigm to Reduce the Environmental Footprint of Ruminants by Breeding Low Methanogenic Forages Utilizing Haplotype Variation.</title>
        <authorList>
            <person name="Kaur P."/>
            <person name="Appels R."/>
            <person name="Bayer P.E."/>
            <person name="Keeble-Gagnere G."/>
            <person name="Wang J."/>
            <person name="Hirakawa H."/>
            <person name="Shirasawa K."/>
            <person name="Vercoe P."/>
            <person name="Stefanova K."/>
            <person name="Durmic Z."/>
            <person name="Nichols P."/>
            <person name="Revell C."/>
            <person name="Isobe S.N."/>
            <person name="Edwards D."/>
            <person name="Erskine W."/>
        </authorList>
    </citation>
    <scope>NUCLEOTIDE SEQUENCE [LARGE SCALE GENOMIC DNA]</scope>
    <source>
        <strain evidence="13">cv. Daliak</strain>
    </source>
</reference>
<dbReference type="GO" id="GO:0046983">
    <property type="term" value="F:protein dimerization activity"/>
    <property type="evidence" value="ECO:0007669"/>
    <property type="project" value="InterPro"/>
</dbReference>
<organism evidence="12 13">
    <name type="scientific">Trifolium subterraneum</name>
    <name type="common">Subterranean clover</name>
    <dbReference type="NCBI Taxonomy" id="3900"/>
    <lineage>
        <taxon>Eukaryota</taxon>
        <taxon>Viridiplantae</taxon>
        <taxon>Streptophyta</taxon>
        <taxon>Embryophyta</taxon>
        <taxon>Tracheophyta</taxon>
        <taxon>Spermatophyta</taxon>
        <taxon>Magnoliopsida</taxon>
        <taxon>eudicotyledons</taxon>
        <taxon>Gunneridae</taxon>
        <taxon>Pentapetalae</taxon>
        <taxon>rosids</taxon>
        <taxon>fabids</taxon>
        <taxon>Fabales</taxon>
        <taxon>Fabaceae</taxon>
        <taxon>Papilionoideae</taxon>
        <taxon>50 kb inversion clade</taxon>
        <taxon>NPAAA clade</taxon>
        <taxon>Hologalegina</taxon>
        <taxon>IRL clade</taxon>
        <taxon>Trifolieae</taxon>
        <taxon>Trifolium</taxon>
    </lineage>
</organism>
<evidence type="ECO:0000256" key="3">
    <source>
        <dbReference type="ARBA" id="ARBA00022679"/>
    </source>
</evidence>
<proteinExistence type="predicted"/>